<sequence>MSRVKSKDTTPELAVRRLVFGMGYRYRLHDKRLPGRPDLVFAGRRKIVFVNGCFWHGHKGCRYAHLPKTRVDFWRTKIKNNRARDRRNIAQLEASGWTVLTVWQCDLKIIEALANKLYDFLEFD</sequence>
<dbReference type="SUPFAM" id="SSF52980">
    <property type="entry name" value="Restriction endonuclease-like"/>
    <property type="match status" value="1"/>
</dbReference>
<dbReference type="Gene3D" id="3.40.960.10">
    <property type="entry name" value="VSR Endonuclease"/>
    <property type="match status" value="1"/>
</dbReference>
<evidence type="ECO:0000256" key="1">
    <source>
        <dbReference type="ARBA" id="ARBA00022722"/>
    </source>
</evidence>
<reference evidence="7 8" key="1">
    <citation type="submission" date="2016-06" db="EMBL/GenBank/DDBJ databases">
        <authorList>
            <person name="Kjaerup R.B."/>
            <person name="Dalgaard T.S."/>
            <person name="Juul-Madsen H.R."/>
        </authorList>
    </citation>
    <scope>NUCLEOTIDE SEQUENCE [LARGE SCALE GENOMIC DNA]</scope>
    <source>
        <strain evidence="7">2</strain>
    </source>
</reference>
<dbReference type="GO" id="GO:0006298">
    <property type="term" value="P:mismatch repair"/>
    <property type="evidence" value="ECO:0007669"/>
    <property type="project" value="InterPro"/>
</dbReference>
<dbReference type="InterPro" id="IPR011335">
    <property type="entry name" value="Restrct_endonuc-II-like"/>
</dbReference>
<evidence type="ECO:0000256" key="4">
    <source>
        <dbReference type="ARBA" id="ARBA00022801"/>
    </source>
</evidence>
<keyword evidence="3" id="KW-0227">DNA damage</keyword>
<dbReference type="GO" id="GO:0004519">
    <property type="term" value="F:endonuclease activity"/>
    <property type="evidence" value="ECO:0007669"/>
    <property type="project" value="UniProtKB-KW"/>
</dbReference>
<proteinExistence type="inferred from homology"/>
<dbReference type="EMBL" id="FLQY01000401">
    <property type="protein sequence ID" value="SBT11214.1"/>
    <property type="molecule type" value="Genomic_DNA"/>
</dbReference>
<dbReference type="PIRSF" id="PIRSF018267">
    <property type="entry name" value="VSR_endonuc"/>
    <property type="match status" value="1"/>
</dbReference>
<dbReference type="CDD" id="cd00221">
    <property type="entry name" value="Vsr"/>
    <property type="match status" value="1"/>
</dbReference>
<comment type="similarity">
    <text evidence="6">Belongs to the Vsr family.</text>
</comment>
<keyword evidence="5" id="KW-0234">DNA repair</keyword>
<evidence type="ECO:0000256" key="2">
    <source>
        <dbReference type="ARBA" id="ARBA00022759"/>
    </source>
</evidence>
<dbReference type="NCBIfam" id="TIGR00632">
    <property type="entry name" value="vsr"/>
    <property type="match status" value="1"/>
</dbReference>
<name>A0A1A8Y251_9RHOO</name>
<keyword evidence="2 7" id="KW-0255">Endonuclease</keyword>
<dbReference type="EC" id="3.1.-.-" evidence="7"/>
<dbReference type="AlphaFoldDB" id="A0A1A8Y251"/>
<keyword evidence="1" id="KW-0540">Nuclease</keyword>
<gene>
    <name evidence="7" type="primary">vsr</name>
    <name evidence="7" type="ORF">PROAA_950004</name>
</gene>
<evidence type="ECO:0000313" key="8">
    <source>
        <dbReference type="Proteomes" id="UP000199600"/>
    </source>
</evidence>
<evidence type="ECO:0000313" key="7">
    <source>
        <dbReference type="EMBL" id="SBT11214.1"/>
    </source>
</evidence>
<dbReference type="Pfam" id="PF03852">
    <property type="entry name" value="Vsr"/>
    <property type="match status" value="1"/>
</dbReference>
<accession>A0A1A8Y251</accession>
<evidence type="ECO:0000256" key="6">
    <source>
        <dbReference type="ARBA" id="ARBA00029466"/>
    </source>
</evidence>
<evidence type="ECO:0000256" key="5">
    <source>
        <dbReference type="ARBA" id="ARBA00023204"/>
    </source>
</evidence>
<protein>
    <submittedName>
        <fullName evidence="7">XorII very short patch repair endonuclease</fullName>
        <ecNumber evidence="7">3.1.-.-</ecNumber>
    </submittedName>
</protein>
<dbReference type="Proteomes" id="UP000199600">
    <property type="component" value="Unassembled WGS sequence"/>
</dbReference>
<dbReference type="GO" id="GO:0016787">
    <property type="term" value="F:hydrolase activity"/>
    <property type="evidence" value="ECO:0007669"/>
    <property type="project" value="UniProtKB-KW"/>
</dbReference>
<keyword evidence="4 7" id="KW-0378">Hydrolase</keyword>
<keyword evidence="8" id="KW-1185">Reference proteome</keyword>
<dbReference type="InterPro" id="IPR004603">
    <property type="entry name" value="DNA_mismatch_endonuc_vsr"/>
</dbReference>
<evidence type="ECO:0000256" key="3">
    <source>
        <dbReference type="ARBA" id="ARBA00022763"/>
    </source>
</evidence>
<organism evidence="7 8">
    <name type="scientific">Candidatus Propionivibrio aalborgensis</name>
    <dbReference type="NCBI Taxonomy" id="1860101"/>
    <lineage>
        <taxon>Bacteria</taxon>
        <taxon>Pseudomonadati</taxon>
        <taxon>Pseudomonadota</taxon>
        <taxon>Betaproteobacteria</taxon>
        <taxon>Rhodocyclales</taxon>
        <taxon>Rhodocyclaceae</taxon>
        <taxon>Propionivibrio</taxon>
    </lineage>
</organism>